<dbReference type="Gene3D" id="3.30.2310.20">
    <property type="entry name" value="RelE-like"/>
    <property type="match status" value="1"/>
</dbReference>
<protein>
    <submittedName>
        <fullName evidence="2">Plasmid stabilization protein</fullName>
    </submittedName>
</protein>
<comment type="caution">
    <text evidence="2">The sequence shown here is derived from an EMBL/GenBank/DDBJ whole genome shotgun (WGS) entry which is preliminary data.</text>
</comment>
<name>A0A2D3WGM5_9BACT</name>
<organism evidence="2 3">
    <name type="scientific">Sulfuricurvum kujiense</name>
    <dbReference type="NCBI Taxonomy" id="148813"/>
    <lineage>
        <taxon>Bacteria</taxon>
        <taxon>Pseudomonadati</taxon>
        <taxon>Campylobacterota</taxon>
        <taxon>Epsilonproteobacteria</taxon>
        <taxon>Campylobacterales</taxon>
        <taxon>Sulfurimonadaceae</taxon>
        <taxon>Sulfuricurvum</taxon>
    </lineage>
</organism>
<dbReference type="EMBL" id="DLUI01000125">
    <property type="protein sequence ID" value="DAB37887.1"/>
    <property type="molecule type" value="Genomic_DNA"/>
</dbReference>
<gene>
    <name evidence="2" type="ORF">CFH83_08855</name>
</gene>
<accession>A0A2D3WGM5</accession>
<evidence type="ECO:0000313" key="2">
    <source>
        <dbReference type="EMBL" id="DAB37887.1"/>
    </source>
</evidence>
<evidence type="ECO:0000313" key="3">
    <source>
        <dbReference type="Proteomes" id="UP000228859"/>
    </source>
</evidence>
<dbReference type="InterPro" id="IPR007712">
    <property type="entry name" value="RelE/ParE_toxin"/>
</dbReference>
<dbReference type="Proteomes" id="UP000228859">
    <property type="component" value="Unassembled WGS sequence"/>
</dbReference>
<dbReference type="Pfam" id="PF05016">
    <property type="entry name" value="ParE_toxin"/>
    <property type="match status" value="1"/>
</dbReference>
<sequence>MNFRFHPDAEIEFNHAIDYYEECQNHLGLEFAKEVYATIHRIIDFPHAWQPMTAKTRRCLTNRFPFGVVYQNVNNEIIIIALMHQNQKPFYWKNRS</sequence>
<keyword evidence="1" id="KW-1277">Toxin-antitoxin system</keyword>
<evidence type="ECO:0000256" key="1">
    <source>
        <dbReference type="ARBA" id="ARBA00022649"/>
    </source>
</evidence>
<dbReference type="InterPro" id="IPR035093">
    <property type="entry name" value="RelE/ParE_toxin_dom_sf"/>
</dbReference>
<proteinExistence type="predicted"/>
<reference evidence="2 3" key="1">
    <citation type="journal article" date="2017" name="Front. Microbiol.">
        <title>Comparative Genomic Analysis of the Class Epsilonproteobacteria and Proposed Reclassification to Epsilonbacteraeota (phyl. nov.).</title>
        <authorList>
            <person name="Waite D.W."/>
            <person name="Vanwonterghem I."/>
            <person name="Rinke C."/>
            <person name="Parks D.H."/>
            <person name="Zhang Y."/>
            <person name="Takai K."/>
            <person name="Sievert S.M."/>
            <person name="Simon J."/>
            <person name="Campbell B.J."/>
            <person name="Hanson T.E."/>
            <person name="Woyke T."/>
            <person name="Klotz M.G."/>
            <person name="Hugenholtz P."/>
        </authorList>
    </citation>
    <scope>NUCLEOTIDE SEQUENCE [LARGE SCALE GENOMIC DNA]</scope>
    <source>
        <strain evidence="2">UBA12443</strain>
    </source>
</reference>
<dbReference type="AlphaFoldDB" id="A0A2D3WGM5"/>
<dbReference type="RefSeq" id="WP_294893511.1">
    <property type="nucleotide sequence ID" value="NZ_DLUI01000125.1"/>
</dbReference>